<gene>
    <name evidence="1" type="ORF">LT85_0283</name>
</gene>
<evidence type="ECO:0000313" key="2">
    <source>
        <dbReference type="Proteomes" id="UP000030302"/>
    </source>
</evidence>
<name>A0A0A1F3Z3_9BURK</name>
<protein>
    <submittedName>
        <fullName evidence="1">Uncharacterized protein</fullName>
    </submittedName>
</protein>
<dbReference type="EMBL" id="CP009962">
    <property type="protein sequence ID" value="AIY39443.1"/>
    <property type="molecule type" value="Genomic_DNA"/>
</dbReference>
<organism evidence="1 2">
    <name type="scientific">Collimonas arenae</name>
    <dbReference type="NCBI Taxonomy" id="279058"/>
    <lineage>
        <taxon>Bacteria</taxon>
        <taxon>Pseudomonadati</taxon>
        <taxon>Pseudomonadota</taxon>
        <taxon>Betaproteobacteria</taxon>
        <taxon>Burkholderiales</taxon>
        <taxon>Oxalobacteraceae</taxon>
        <taxon>Collimonas</taxon>
    </lineage>
</organism>
<sequence length="65" mass="7112">MTLTVFGKSITTEIDTWLQDGAGETMRLVSLIFNYVGNIAGVTTPIAFGYRSAISFLNFVLFSSK</sequence>
<reference evidence="2" key="1">
    <citation type="journal article" date="2014" name="Soil Biol. Biochem.">
        <title>Structure and function of bacterial communities in ageing soils: Insights from the Mendocino ecological staircase.</title>
        <authorList>
            <person name="Uroz S."/>
            <person name="Tech J.J."/>
            <person name="Sawaya N.A."/>
            <person name="Frey-Klett P."/>
            <person name="Leveau J.H.J."/>
        </authorList>
    </citation>
    <scope>NUCLEOTIDE SEQUENCE [LARGE SCALE GENOMIC DNA]</scope>
    <source>
        <strain evidence="2">Cal35</strain>
    </source>
</reference>
<accession>A0A0A1F3Z3</accession>
<dbReference type="Proteomes" id="UP000030302">
    <property type="component" value="Chromosome"/>
</dbReference>
<dbReference type="KEGG" id="care:LT85_0283"/>
<keyword evidence="2" id="KW-1185">Reference proteome</keyword>
<dbReference type="HOGENOM" id="CLU_2842207_0_0_4"/>
<dbReference type="AlphaFoldDB" id="A0A0A1F3Z3"/>
<proteinExistence type="predicted"/>
<evidence type="ECO:0000313" key="1">
    <source>
        <dbReference type="EMBL" id="AIY39443.1"/>
    </source>
</evidence>